<evidence type="ECO:0000256" key="5">
    <source>
        <dbReference type="ARBA" id="ARBA00022692"/>
    </source>
</evidence>
<comment type="caution">
    <text evidence="8">Lacks conserved residue(s) required for the propagation of feature annotation.</text>
</comment>
<evidence type="ECO:0000256" key="1">
    <source>
        <dbReference type="ARBA" id="ARBA00004651"/>
    </source>
</evidence>
<comment type="subcellular location">
    <subcellularLocation>
        <location evidence="1 8">Cell membrane</location>
        <topology evidence="1 8">Multi-pass membrane protein</topology>
    </subcellularLocation>
</comment>
<dbReference type="PANTHER" id="PTHR33573:SF30">
    <property type="entry name" value="CASP-LIKE PROTEIN 2C1-RELATED"/>
    <property type="match status" value="1"/>
</dbReference>
<evidence type="ECO:0000259" key="9">
    <source>
        <dbReference type="Pfam" id="PF04535"/>
    </source>
</evidence>
<comment type="similarity">
    <text evidence="2 8">Belongs to the Casparian strip membrane proteins (CASP) family.</text>
</comment>
<dbReference type="GO" id="GO:0005886">
    <property type="term" value="C:plasma membrane"/>
    <property type="evidence" value="ECO:0007669"/>
    <property type="project" value="UniProtKB-SubCell"/>
</dbReference>
<dbReference type="Proteomes" id="UP001187192">
    <property type="component" value="Unassembled WGS sequence"/>
</dbReference>
<evidence type="ECO:0000256" key="3">
    <source>
        <dbReference type="ARBA" id="ARBA00011489"/>
    </source>
</evidence>
<feature type="transmembrane region" description="Helical" evidence="8">
    <location>
        <begin position="149"/>
        <end position="173"/>
    </location>
</feature>
<dbReference type="Pfam" id="PF04535">
    <property type="entry name" value="CASP_dom"/>
    <property type="match status" value="1"/>
</dbReference>
<accession>A0AA88A9B1</accession>
<keyword evidence="4 8" id="KW-1003">Cell membrane</keyword>
<keyword evidence="11" id="KW-1185">Reference proteome</keyword>
<feature type="transmembrane region" description="Helical" evidence="8">
    <location>
        <begin position="105"/>
        <end position="125"/>
    </location>
</feature>
<evidence type="ECO:0000313" key="10">
    <source>
        <dbReference type="EMBL" id="GMN51614.1"/>
    </source>
</evidence>
<dbReference type="InterPro" id="IPR006702">
    <property type="entry name" value="CASP_dom"/>
</dbReference>
<dbReference type="AlphaFoldDB" id="A0AA88A9B1"/>
<dbReference type="PANTHER" id="PTHR33573">
    <property type="entry name" value="CASP-LIKE PROTEIN 4A4"/>
    <property type="match status" value="1"/>
</dbReference>
<keyword evidence="6 8" id="KW-1133">Transmembrane helix</keyword>
<feature type="transmembrane region" description="Helical" evidence="8">
    <location>
        <begin position="68"/>
        <end position="89"/>
    </location>
</feature>
<keyword evidence="5 8" id="KW-0812">Transmembrane</keyword>
<protein>
    <recommendedName>
        <fullName evidence="8">CASP-like protein</fullName>
    </recommendedName>
</protein>
<evidence type="ECO:0000256" key="6">
    <source>
        <dbReference type="ARBA" id="ARBA00022989"/>
    </source>
</evidence>
<organism evidence="10 11">
    <name type="scientific">Ficus carica</name>
    <name type="common">Common fig</name>
    <dbReference type="NCBI Taxonomy" id="3494"/>
    <lineage>
        <taxon>Eukaryota</taxon>
        <taxon>Viridiplantae</taxon>
        <taxon>Streptophyta</taxon>
        <taxon>Embryophyta</taxon>
        <taxon>Tracheophyta</taxon>
        <taxon>Spermatophyta</taxon>
        <taxon>Magnoliopsida</taxon>
        <taxon>eudicotyledons</taxon>
        <taxon>Gunneridae</taxon>
        <taxon>Pentapetalae</taxon>
        <taxon>rosids</taxon>
        <taxon>fabids</taxon>
        <taxon>Rosales</taxon>
        <taxon>Moraceae</taxon>
        <taxon>Ficeae</taxon>
        <taxon>Ficus</taxon>
    </lineage>
</organism>
<reference evidence="10" key="1">
    <citation type="submission" date="2023-07" db="EMBL/GenBank/DDBJ databases">
        <title>draft genome sequence of fig (Ficus carica).</title>
        <authorList>
            <person name="Takahashi T."/>
            <person name="Nishimura K."/>
        </authorList>
    </citation>
    <scope>NUCLEOTIDE SEQUENCE</scope>
</reference>
<feature type="domain" description="Casparian strip membrane protein" evidence="9">
    <location>
        <begin position="23"/>
        <end position="160"/>
    </location>
</feature>
<dbReference type="InterPro" id="IPR006459">
    <property type="entry name" value="CASP/CASPL"/>
</dbReference>
<comment type="subunit">
    <text evidence="3 8">Homodimer and heterodimers.</text>
</comment>
<dbReference type="EMBL" id="BTGU01000038">
    <property type="protein sequence ID" value="GMN51614.1"/>
    <property type="molecule type" value="Genomic_DNA"/>
</dbReference>
<evidence type="ECO:0000313" key="11">
    <source>
        <dbReference type="Proteomes" id="UP001187192"/>
    </source>
</evidence>
<evidence type="ECO:0000256" key="2">
    <source>
        <dbReference type="ARBA" id="ARBA00007651"/>
    </source>
</evidence>
<dbReference type="NCBIfam" id="TIGR01569">
    <property type="entry name" value="A_tha_TIGR01569"/>
    <property type="match status" value="1"/>
</dbReference>
<keyword evidence="7 8" id="KW-0472">Membrane</keyword>
<name>A0AA88A9B1_FICCA</name>
<proteinExistence type="inferred from homology"/>
<sequence length="188" mass="21076">MRGNNQEEDVDSLNSNSNQIPVLKLLDCSLRISVIPLSIATIWLTLTNHQDNSDYGKLKFSDLTGLKYMVYISSISAVYAFVAAVSSWIRSLASKAWFFFVSDQIAAYLMVTSGAAVMEIMYLAYNGDKEISWSEACISYGKFCNRMKVALVLHALALFCFFVLAVISAYRVFSMFEPPSLPNKEIEE</sequence>
<comment type="caution">
    <text evidence="10">The sequence shown here is derived from an EMBL/GenBank/DDBJ whole genome shotgun (WGS) entry which is preliminary data.</text>
</comment>
<evidence type="ECO:0000256" key="4">
    <source>
        <dbReference type="ARBA" id="ARBA00022475"/>
    </source>
</evidence>
<gene>
    <name evidence="10" type="ORF">TIFTF001_020754</name>
</gene>
<evidence type="ECO:0000256" key="7">
    <source>
        <dbReference type="ARBA" id="ARBA00023136"/>
    </source>
</evidence>
<evidence type="ECO:0000256" key="8">
    <source>
        <dbReference type="RuleBase" id="RU361233"/>
    </source>
</evidence>